<comment type="caution">
    <text evidence="1">The sequence shown here is derived from an EMBL/GenBank/DDBJ whole genome shotgun (WGS) entry which is preliminary data.</text>
</comment>
<accession>X1CQZ8</accession>
<reference evidence="1" key="1">
    <citation type="journal article" date="2014" name="Front. Microbiol.">
        <title>High frequency of phylogenetically diverse reductive dehalogenase-homologous genes in deep subseafloor sedimentary metagenomes.</title>
        <authorList>
            <person name="Kawai M."/>
            <person name="Futagami T."/>
            <person name="Toyoda A."/>
            <person name="Takaki Y."/>
            <person name="Nishi S."/>
            <person name="Hori S."/>
            <person name="Arai W."/>
            <person name="Tsubouchi T."/>
            <person name="Morono Y."/>
            <person name="Uchiyama I."/>
            <person name="Ito T."/>
            <person name="Fujiyama A."/>
            <person name="Inagaki F."/>
            <person name="Takami H."/>
        </authorList>
    </citation>
    <scope>NUCLEOTIDE SEQUENCE</scope>
    <source>
        <strain evidence="1">Expedition CK06-06</strain>
    </source>
</reference>
<name>X1CQZ8_9ZZZZ</name>
<sequence>MRTRDIYMKLKASKLFVSLVCVFICVAVVSAGWLFTYNKTITGEVIGEGEMLEIVLDLSDFQINISSGELTNGQSLKLKNDNSERYMVLGLDINKTLTEAECPDFENDCVIKFYNSTEIISDGEDVLLKTGQNYFSLNTTCEENSCGQDLEITISLTE</sequence>
<protein>
    <submittedName>
        <fullName evidence="1">Uncharacterized protein</fullName>
    </submittedName>
</protein>
<dbReference type="AlphaFoldDB" id="X1CQZ8"/>
<dbReference type="EMBL" id="BART01035089">
    <property type="protein sequence ID" value="GAH10851.1"/>
    <property type="molecule type" value="Genomic_DNA"/>
</dbReference>
<proteinExistence type="predicted"/>
<organism evidence="1">
    <name type="scientific">marine sediment metagenome</name>
    <dbReference type="NCBI Taxonomy" id="412755"/>
    <lineage>
        <taxon>unclassified sequences</taxon>
        <taxon>metagenomes</taxon>
        <taxon>ecological metagenomes</taxon>
    </lineage>
</organism>
<gene>
    <name evidence="1" type="ORF">S01H4_59741</name>
</gene>
<evidence type="ECO:0000313" key="1">
    <source>
        <dbReference type="EMBL" id="GAH10851.1"/>
    </source>
</evidence>